<sequence>MESTISSRGTPVLLSGSPIPRIIYGTARREGKTLPNVLAALDTGYRAIDTATSRRFHHEAEDGQAITQYLDANTMSVHRDDIFIQSKYATPTDQTNPWPYDIMDDTRSRVFKSVLRCASNLDIDVIDVYFLSAPTGSLDGTLNAWHALESIANRGGIRYLGICNVRIARLRKLYEQAQVKPSFVQNWFRKVNGYDREVMGFCREHGLVYQIFGVFDGENIDLLDCEPVQRHARSNSITNHQALLQILLVMAAARGLHLCILDGTTSTYHMGDNLKAVSQVEETPDAEHREFSDLIGWT</sequence>
<reference evidence="1 2" key="1">
    <citation type="journal article" date="2022" name="New Phytol.">
        <title>Ecological generalism drives hyperdiversity of secondary metabolite gene clusters in xylarialean endophytes.</title>
        <authorList>
            <person name="Franco M.E.E."/>
            <person name="Wisecaver J.H."/>
            <person name="Arnold A.E."/>
            <person name="Ju Y.M."/>
            <person name="Slot J.C."/>
            <person name="Ahrendt S."/>
            <person name="Moore L.P."/>
            <person name="Eastman K.E."/>
            <person name="Scott K."/>
            <person name="Konkel Z."/>
            <person name="Mondo S.J."/>
            <person name="Kuo A."/>
            <person name="Hayes R.D."/>
            <person name="Haridas S."/>
            <person name="Andreopoulos B."/>
            <person name="Riley R."/>
            <person name="LaButti K."/>
            <person name="Pangilinan J."/>
            <person name="Lipzen A."/>
            <person name="Amirebrahimi M."/>
            <person name="Yan J."/>
            <person name="Adam C."/>
            <person name="Keymanesh K."/>
            <person name="Ng V."/>
            <person name="Louie K."/>
            <person name="Northen T."/>
            <person name="Drula E."/>
            <person name="Henrissat B."/>
            <person name="Hsieh H.M."/>
            <person name="Youens-Clark K."/>
            <person name="Lutzoni F."/>
            <person name="Miadlikowska J."/>
            <person name="Eastwood D.C."/>
            <person name="Hamelin R.C."/>
            <person name="Grigoriev I.V."/>
            <person name="U'Ren J.M."/>
        </authorList>
    </citation>
    <scope>NUCLEOTIDE SEQUENCE [LARGE SCALE GENOMIC DNA]</scope>
    <source>
        <strain evidence="1 2">CBS 119005</strain>
    </source>
</reference>
<keyword evidence="2" id="KW-1185">Reference proteome</keyword>
<comment type="caution">
    <text evidence="1">The sequence shown here is derived from an EMBL/GenBank/DDBJ whole genome shotgun (WGS) entry which is preliminary data.</text>
</comment>
<evidence type="ECO:0000313" key="2">
    <source>
        <dbReference type="Proteomes" id="UP001497700"/>
    </source>
</evidence>
<proteinExistence type="predicted"/>
<gene>
    <name evidence="1" type="ORF">F4820DRAFT_13301</name>
</gene>
<name>A0ACB9ZDI0_9PEZI</name>
<evidence type="ECO:0000313" key="1">
    <source>
        <dbReference type="EMBL" id="KAI4869539.1"/>
    </source>
</evidence>
<accession>A0ACB9ZDI0</accession>
<dbReference type="Proteomes" id="UP001497700">
    <property type="component" value="Unassembled WGS sequence"/>
</dbReference>
<protein>
    <submittedName>
        <fullName evidence="1">NADP-dependent oxidoreductase domain-containing protein</fullName>
    </submittedName>
</protein>
<organism evidence="1 2">
    <name type="scientific">Hypoxylon rubiginosum</name>
    <dbReference type="NCBI Taxonomy" id="110542"/>
    <lineage>
        <taxon>Eukaryota</taxon>
        <taxon>Fungi</taxon>
        <taxon>Dikarya</taxon>
        <taxon>Ascomycota</taxon>
        <taxon>Pezizomycotina</taxon>
        <taxon>Sordariomycetes</taxon>
        <taxon>Xylariomycetidae</taxon>
        <taxon>Xylariales</taxon>
        <taxon>Hypoxylaceae</taxon>
        <taxon>Hypoxylon</taxon>
    </lineage>
</organism>
<dbReference type="EMBL" id="MU393430">
    <property type="protein sequence ID" value="KAI4869539.1"/>
    <property type="molecule type" value="Genomic_DNA"/>
</dbReference>